<evidence type="ECO:0000256" key="3">
    <source>
        <dbReference type="ARBA" id="ARBA00012744"/>
    </source>
</evidence>
<reference evidence="8 9" key="1">
    <citation type="submission" date="2019-06" db="EMBL/GenBank/DDBJ databases">
        <title>Genome Sequence of the Brown Rot Fungal Pathogen Monilinia laxa.</title>
        <authorList>
            <person name="De Miccolis Angelini R.M."/>
            <person name="Landi L."/>
            <person name="Abate D."/>
            <person name="Pollastro S."/>
            <person name="Romanazzi G."/>
            <person name="Faretra F."/>
        </authorList>
    </citation>
    <scope>NUCLEOTIDE SEQUENCE [LARGE SCALE GENOMIC DNA]</scope>
    <source>
        <strain evidence="8 9">Mlax316</strain>
    </source>
</reference>
<evidence type="ECO:0000256" key="4">
    <source>
        <dbReference type="ARBA" id="ARBA00022801"/>
    </source>
</evidence>
<gene>
    <name evidence="8" type="ORF">EYC80_002504</name>
</gene>
<name>A0A5N6K497_MONLA</name>
<dbReference type="InterPro" id="IPR001360">
    <property type="entry name" value="Glyco_hydro_1"/>
</dbReference>
<dbReference type="InterPro" id="IPR017853">
    <property type="entry name" value="GH"/>
</dbReference>
<dbReference type="GO" id="GO:0030245">
    <property type="term" value="P:cellulose catabolic process"/>
    <property type="evidence" value="ECO:0007669"/>
    <property type="project" value="UniProtKB-ARBA"/>
</dbReference>
<keyword evidence="9" id="KW-1185">Reference proteome</keyword>
<evidence type="ECO:0000256" key="6">
    <source>
        <dbReference type="ARBA" id="ARBA00056775"/>
    </source>
</evidence>
<dbReference type="Proteomes" id="UP000326757">
    <property type="component" value="Unassembled WGS sequence"/>
</dbReference>
<evidence type="ECO:0000256" key="2">
    <source>
        <dbReference type="ARBA" id="ARBA00010838"/>
    </source>
</evidence>
<dbReference type="Pfam" id="PF00232">
    <property type="entry name" value="Glyco_hydro_1"/>
    <property type="match status" value="1"/>
</dbReference>
<dbReference type="EC" id="3.2.1.21" evidence="3"/>
<dbReference type="PRINTS" id="PR00131">
    <property type="entry name" value="GLHYDRLASE1"/>
</dbReference>
<comment type="similarity">
    <text evidence="2 7">Belongs to the glycosyl hydrolase 1 family.</text>
</comment>
<dbReference type="InterPro" id="IPR033132">
    <property type="entry name" value="GH_1_N_CS"/>
</dbReference>
<dbReference type="PANTHER" id="PTHR10353:SF36">
    <property type="entry name" value="LP05116P"/>
    <property type="match status" value="1"/>
</dbReference>
<evidence type="ECO:0000256" key="7">
    <source>
        <dbReference type="RuleBase" id="RU003690"/>
    </source>
</evidence>
<dbReference type="Gene3D" id="3.20.20.80">
    <property type="entry name" value="Glycosidases"/>
    <property type="match status" value="1"/>
</dbReference>
<organism evidence="8 9">
    <name type="scientific">Monilinia laxa</name>
    <name type="common">Brown rot fungus</name>
    <name type="synonym">Sclerotinia laxa</name>
    <dbReference type="NCBI Taxonomy" id="61186"/>
    <lineage>
        <taxon>Eukaryota</taxon>
        <taxon>Fungi</taxon>
        <taxon>Dikarya</taxon>
        <taxon>Ascomycota</taxon>
        <taxon>Pezizomycotina</taxon>
        <taxon>Leotiomycetes</taxon>
        <taxon>Helotiales</taxon>
        <taxon>Sclerotiniaceae</taxon>
        <taxon>Monilinia</taxon>
    </lineage>
</organism>
<dbReference type="PROSITE" id="PS00653">
    <property type="entry name" value="GLYCOSYL_HYDROL_F1_2"/>
    <property type="match status" value="1"/>
</dbReference>
<dbReference type="GO" id="GO:0080079">
    <property type="term" value="F:cellobiose glucosidase activity"/>
    <property type="evidence" value="ECO:0007669"/>
    <property type="project" value="UniProtKB-ARBA"/>
</dbReference>
<dbReference type="EMBL" id="VIGI01000008">
    <property type="protein sequence ID" value="KAB8297119.1"/>
    <property type="molecule type" value="Genomic_DNA"/>
</dbReference>
<proteinExistence type="inferred from homology"/>
<dbReference type="SUPFAM" id="SSF51445">
    <property type="entry name" value="(Trans)glycosidases"/>
    <property type="match status" value="1"/>
</dbReference>
<protein>
    <recommendedName>
        <fullName evidence="3">beta-glucosidase</fullName>
        <ecNumber evidence="3">3.2.1.21</ecNumber>
    </recommendedName>
</protein>
<sequence length="537" mass="61200">MSKAVLPKDFKWGFATASYQIEGAPEEDGRGPSIWDTFCKTPGKIADGSSGDVACDSYHRTSEDIALLKLTGAQAYRFSISWSRIIPLGGRNDPVNPKGIAYYTKLVDDLLSEGITPFVTLFHWDLPDELDKRYGGLLNEEEFVKDYAHYARVLFRAIPQVKNWITFNEPWCSSILGYNTGLFAPGHTSDRSKSDVGDSSREPWTVGHNLLIAHGAAVKIYREEFKAKDGGQIGITLNGDAVYPWDPEDPKDVEAAERKLEFSISWFADPIYLGKYPDSMRKQLGERLPTFTDEEIALVKGSNDFYGMNHYTANYIKHKTTPAEENDFLGNLETLFENKKGDIIGPETQSVWLRPNPQGFHDLILWISKRYGFPPIYVTENGTSLLRENDIPYPDILRDTFRADYFRNYIRALASAVEEGADVRGYLGWSLMDNFEWAEGYETRFGVTYVDYEGGQRREPKESALVLKPLFDELIRSAKHKKFDYFDKVNCNLNCESLEILESKIISVSYLWKSDLCYVSQTENLSLYDLHVTTEWV</sequence>
<evidence type="ECO:0000256" key="5">
    <source>
        <dbReference type="ARBA" id="ARBA00023295"/>
    </source>
</evidence>
<dbReference type="AlphaFoldDB" id="A0A5N6K497"/>
<comment type="function">
    <text evidence="6">Plays an important role in cellulose degradation. Shows hydrolytic activity against several glycosidic compounds.</text>
</comment>
<comment type="catalytic activity">
    <reaction evidence="1">
        <text>Hydrolysis of terminal, non-reducing beta-D-glucosyl residues with release of beta-D-glucose.</text>
        <dbReference type="EC" id="3.2.1.21"/>
    </reaction>
</comment>
<comment type="caution">
    <text evidence="8">The sequence shown here is derived from an EMBL/GenBank/DDBJ whole genome shotgun (WGS) entry which is preliminary data.</text>
</comment>
<dbReference type="PANTHER" id="PTHR10353">
    <property type="entry name" value="GLYCOSYL HYDROLASE"/>
    <property type="match status" value="1"/>
</dbReference>
<keyword evidence="5" id="KW-0326">Glycosidase</keyword>
<evidence type="ECO:0000313" key="8">
    <source>
        <dbReference type="EMBL" id="KAB8297119.1"/>
    </source>
</evidence>
<keyword evidence="4" id="KW-0378">Hydrolase</keyword>
<dbReference type="FunFam" id="3.20.20.80:FF:000011">
    <property type="entry name" value="Cytosolic beta-glucosidase"/>
    <property type="match status" value="1"/>
</dbReference>
<evidence type="ECO:0000256" key="1">
    <source>
        <dbReference type="ARBA" id="ARBA00000448"/>
    </source>
</evidence>
<accession>A0A5N6K497</accession>
<dbReference type="OrthoDB" id="65569at2759"/>
<evidence type="ECO:0000313" key="9">
    <source>
        <dbReference type="Proteomes" id="UP000326757"/>
    </source>
</evidence>